<feature type="non-terminal residue" evidence="2">
    <location>
        <position position="1"/>
    </location>
</feature>
<proteinExistence type="predicted"/>
<dbReference type="OrthoDB" id="74183at2759"/>
<organism evidence="2 3">
    <name type="scientific">Paraglomus occultum</name>
    <dbReference type="NCBI Taxonomy" id="144539"/>
    <lineage>
        <taxon>Eukaryota</taxon>
        <taxon>Fungi</taxon>
        <taxon>Fungi incertae sedis</taxon>
        <taxon>Mucoromycota</taxon>
        <taxon>Glomeromycotina</taxon>
        <taxon>Glomeromycetes</taxon>
        <taxon>Paraglomerales</taxon>
        <taxon>Paraglomeraceae</taxon>
        <taxon>Paraglomus</taxon>
    </lineage>
</organism>
<comment type="caution">
    <text evidence="2">The sequence shown here is derived from an EMBL/GenBank/DDBJ whole genome shotgun (WGS) entry which is preliminary data.</text>
</comment>
<dbReference type="Pfam" id="PF04377">
    <property type="entry name" value="ATE_C"/>
    <property type="match status" value="1"/>
</dbReference>
<keyword evidence="3" id="KW-1185">Reference proteome</keyword>
<evidence type="ECO:0000259" key="1">
    <source>
        <dbReference type="Pfam" id="PF04377"/>
    </source>
</evidence>
<dbReference type="PIRSF" id="PIRSF037207">
    <property type="entry name" value="ATE1_euk"/>
    <property type="match status" value="1"/>
</dbReference>
<reference evidence="2" key="1">
    <citation type="submission" date="2021-06" db="EMBL/GenBank/DDBJ databases">
        <authorList>
            <person name="Kallberg Y."/>
            <person name="Tangrot J."/>
            <person name="Rosling A."/>
        </authorList>
    </citation>
    <scope>NUCLEOTIDE SEQUENCE</scope>
    <source>
        <strain evidence="2">IA702</strain>
    </source>
</reference>
<dbReference type="Proteomes" id="UP000789572">
    <property type="component" value="Unassembled WGS sequence"/>
</dbReference>
<dbReference type="PANTHER" id="PTHR21367">
    <property type="entry name" value="ARGININE-TRNA-PROTEIN TRANSFERASE 1"/>
    <property type="match status" value="1"/>
</dbReference>
<dbReference type="GO" id="GO:0005737">
    <property type="term" value="C:cytoplasm"/>
    <property type="evidence" value="ECO:0007669"/>
    <property type="project" value="TreeGrafter"/>
</dbReference>
<dbReference type="AlphaFoldDB" id="A0A9N9E0C9"/>
<dbReference type="InterPro" id="IPR016181">
    <property type="entry name" value="Acyl_CoA_acyltransferase"/>
</dbReference>
<gene>
    <name evidence="2" type="ORF">POCULU_LOCUS10296</name>
</gene>
<dbReference type="InterPro" id="IPR017137">
    <property type="entry name" value="Arg-tRNA-P_Trfase_1_euk"/>
</dbReference>
<dbReference type="EMBL" id="CAJVPJ010005017">
    <property type="protein sequence ID" value="CAG8657820.1"/>
    <property type="molecule type" value="Genomic_DNA"/>
</dbReference>
<dbReference type="InterPro" id="IPR030700">
    <property type="entry name" value="N-end_Aminoacyl_Trfase"/>
</dbReference>
<dbReference type="PANTHER" id="PTHR21367:SF1">
    <property type="entry name" value="ARGINYL-TRNA--PROTEIN TRANSFERASE 1"/>
    <property type="match status" value="1"/>
</dbReference>
<evidence type="ECO:0000313" key="2">
    <source>
        <dbReference type="EMBL" id="CAG8657820.1"/>
    </source>
</evidence>
<dbReference type="InterPro" id="IPR007472">
    <property type="entry name" value="N-end_Aminoacyl_Trfase_C"/>
</dbReference>
<feature type="non-terminal residue" evidence="2">
    <location>
        <position position="298"/>
    </location>
</feature>
<name>A0A9N9E0C9_9GLOM</name>
<evidence type="ECO:0000313" key="3">
    <source>
        <dbReference type="Proteomes" id="UP000789572"/>
    </source>
</evidence>
<protein>
    <submittedName>
        <fullName evidence="2">7243_t:CDS:1</fullName>
    </submittedName>
</protein>
<dbReference type="GO" id="GO:0004057">
    <property type="term" value="F:arginyl-tRNA--protein transferase activity"/>
    <property type="evidence" value="ECO:0007669"/>
    <property type="project" value="InterPro"/>
</dbReference>
<accession>A0A9N9E0C9</accession>
<feature type="domain" description="N-end rule aminoacyl transferase C-terminal" evidence="1">
    <location>
        <begin position="86"/>
        <end position="205"/>
    </location>
</feature>
<sequence length="298" mass="34315">LDATKFSASKSQRKVIGKFNRFIQGTWVPSGADDGSEVVNNRTQSKSKKEAQKAFDLSESIHISEEHEGWKHQFKVVMEPSSVTDEKFNLFKKYQTIIHQEPPSKVSARGYERFLVESPLKANGTLIAVAVLDILPRFVSSVYFMYDPEYSFLGLGKYSALREIALANELREDGRDELKYYYMGYYIHSCPKMRYKGQYRPSYLCDPITKEWHPFEKWIPELEKNPFVTFATHVPTTADGKLPPPGMLDASSLTYDDIAHVPVYVSRGMKYVKTYVKDEPTLKENEERIREIKEHTAA</sequence>
<dbReference type="SUPFAM" id="SSF55729">
    <property type="entry name" value="Acyl-CoA N-acyltransferases (Nat)"/>
    <property type="match status" value="1"/>
</dbReference>